<organism evidence="3 4">
    <name type="scientific">Pleurodeles waltl</name>
    <name type="common">Iberian ribbed newt</name>
    <dbReference type="NCBI Taxonomy" id="8319"/>
    <lineage>
        <taxon>Eukaryota</taxon>
        <taxon>Metazoa</taxon>
        <taxon>Chordata</taxon>
        <taxon>Craniata</taxon>
        <taxon>Vertebrata</taxon>
        <taxon>Euteleostomi</taxon>
        <taxon>Amphibia</taxon>
        <taxon>Batrachia</taxon>
        <taxon>Caudata</taxon>
        <taxon>Salamandroidea</taxon>
        <taxon>Salamandridae</taxon>
        <taxon>Pleurodelinae</taxon>
        <taxon>Pleurodeles</taxon>
    </lineage>
</organism>
<dbReference type="InterPro" id="IPR050150">
    <property type="entry name" value="IgV_Light_Chain"/>
</dbReference>
<evidence type="ECO:0000313" key="4">
    <source>
        <dbReference type="Proteomes" id="UP001066276"/>
    </source>
</evidence>
<evidence type="ECO:0000256" key="1">
    <source>
        <dbReference type="SAM" id="MobiDB-lite"/>
    </source>
</evidence>
<keyword evidence="4" id="KW-1185">Reference proteome</keyword>
<gene>
    <name evidence="3" type="ORF">NDU88_001155</name>
</gene>
<accession>A0AAV7WLT4</accession>
<dbReference type="PANTHER" id="PTHR23267">
    <property type="entry name" value="IMMUNOGLOBULIN LIGHT CHAIN"/>
    <property type="match status" value="1"/>
</dbReference>
<dbReference type="InterPro" id="IPR013106">
    <property type="entry name" value="Ig_V-set"/>
</dbReference>
<comment type="caution">
    <text evidence="3">The sequence shown here is derived from an EMBL/GenBank/DDBJ whole genome shotgun (WGS) entry which is preliminary data.</text>
</comment>
<evidence type="ECO:0000259" key="2">
    <source>
        <dbReference type="PROSITE" id="PS50835"/>
    </source>
</evidence>
<feature type="compositionally biased region" description="Polar residues" evidence="1">
    <location>
        <begin position="1"/>
        <end position="11"/>
    </location>
</feature>
<dbReference type="InterPro" id="IPR013783">
    <property type="entry name" value="Ig-like_fold"/>
</dbReference>
<dbReference type="PROSITE" id="PS50835">
    <property type="entry name" value="IG_LIKE"/>
    <property type="match status" value="1"/>
</dbReference>
<proteinExistence type="predicted"/>
<dbReference type="Proteomes" id="UP001066276">
    <property type="component" value="Chromosome 1_1"/>
</dbReference>
<reference evidence="3" key="1">
    <citation type="journal article" date="2022" name="bioRxiv">
        <title>Sequencing and chromosome-scale assembly of the giantPleurodeles waltlgenome.</title>
        <authorList>
            <person name="Brown T."/>
            <person name="Elewa A."/>
            <person name="Iarovenko S."/>
            <person name="Subramanian E."/>
            <person name="Araus A.J."/>
            <person name="Petzold A."/>
            <person name="Susuki M."/>
            <person name="Suzuki K.-i.T."/>
            <person name="Hayashi T."/>
            <person name="Toyoda A."/>
            <person name="Oliveira C."/>
            <person name="Osipova E."/>
            <person name="Leigh N.D."/>
            <person name="Simon A."/>
            <person name="Yun M.H."/>
        </authorList>
    </citation>
    <scope>NUCLEOTIDE SEQUENCE</scope>
    <source>
        <strain evidence="3">20211129_DDA</strain>
        <tissue evidence="3">Liver</tissue>
    </source>
</reference>
<feature type="domain" description="Ig-like" evidence="2">
    <location>
        <begin position="110"/>
        <end position="215"/>
    </location>
</feature>
<dbReference type="Pfam" id="PF07686">
    <property type="entry name" value="V-set"/>
    <property type="match status" value="1"/>
</dbReference>
<dbReference type="Gene3D" id="2.60.40.10">
    <property type="entry name" value="Immunoglobulins"/>
    <property type="match status" value="1"/>
</dbReference>
<evidence type="ECO:0000313" key="3">
    <source>
        <dbReference type="EMBL" id="KAJ1213518.1"/>
    </source>
</evidence>
<dbReference type="AlphaFoldDB" id="A0AAV7WLT4"/>
<dbReference type="SMART" id="SM00406">
    <property type="entry name" value="IGv"/>
    <property type="match status" value="1"/>
</dbReference>
<dbReference type="SUPFAM" id="SSF48726">
    <property type="entry name" value="Immunoglobulin"/>
    <property type="match status" value="1"/>
</dbReference>
<protein>
    <recommendedName>
        <fullName evidence="2">Ig-like domain-containing protein</fullName>
    </recommendedName>
</protein>
<dbReference type="SMART" id="SM00409">
    <property type="entry name" value="IG"/>
    <property type="match status" value="1"/>
</dbReference>
<name>A0AAV7WLT4_PLEWA</name>
<dbReference type="InterPro" id="IPR036179">
    <property type="entry name" value="Ig-like_dom_sf"/>
</dbReference>
<dbReference type="InterPro" id="IPR003599">
    <property type="entry name" value="Ig_sub"/>
</dbReference>
<dbReference type="FunFam" id="2.60.40.10:FF:001230">
    <property type="entry name" value="Immunoglobulin kappa variable 8-16"/>
    <property type="match status" value="1"/>
</dbReference>
<feature type="region of interest" description="Disordered" evidence="1">
    <location>
        <begin position="1"/>
        <end position="23"/>
    </location>
</feature>
<dbReference type="EMBL" id="JANPWB010000001">
    <property type="protein sequence ID" value="KAJ1213518.1"/>
    <property type="molecule type" value="Genomic_DNA"/>
</dbReference>
<dbReference type="InterPro" id="IPR007110">
    <property type="entry name" value="Ig-like_dom"/>
</dbReference>
<sequence length="226" mass="23853">MSSVPLSNLSAPSDLVRGSSQSETLDKICPVKSVTSINLSRPAATGAPESVIEALDASMSSLSLELEPVVPASSHLPSTPVQPALVLPMSSGVDAVAPSLLSKREKKKTPQTTERGQIVLTQTPEVLAVSLGDTITIRCKPSQGISNDLQWYQQKRGEAPKLLFYNSDSRQSGVSDRFSGRQSGTDFTLSISRAEAGDAADYYCQQGASLPLTVTQSRAKTTGSSL</sequence>